<dbReference type="AlphaFoldDB" id="A0A1D3TNL7"/>
<dbReference type="InterPro" id="IPR011990">
    <property type="entry name" value="TPR-like_helical_dom_sf"/>
</dbReference>
<dbReference type="Pfam" id="PF13240">
    <property type="entry name" value="Zn_Ribbon_1"/>
    <property type="match status" value="1"/>
</dbReference>
<dbReference type="Gene3D" id="1.25.40.10">
    <property type="entry name" value="Tetratricopeptide repeat domain"/>
    <property type="match status" value="1"/>
</dbReference>
<name>A0A1D3TNL7_9FIRM</name>
<dbReference type="RefSeq" id="WP_091228725.1">
    <property type="nucleotide sequence ID" value="NZ_FMKA01000001.1"/>
</dbReference>
<evidence type="ECO:0000259" key="3">
    <source>
        <dbReference type="Pfam" id="PF13290"/>
    </source>
</evidence>
<dbReference type="EMBL" id="FMKA01000001">
    <property type="protein sequence ID" value="SCP94920.1"/>
    <property type="molecule type" value="Genomic_DNA"/>
</dbReference>
<feature type="domain" description="Zinc-ribbon" evidence="2">
    <location>
        <begin position="2"/>
        <end position="22"/>
    </location>
</feature>
<gene>
    <name evidence="4" type="ORF">SAMN05421730_1001159</name>
</gene>
<evidence type="ECO:0000313" key="4">
    <source>
        <dbReference type="EMBL" id="SCP94920.1"/>
    </source>
</evidence>
<feature type="transmembrane region" description="Helical" evidence="1">
    <location>
        <begin position="81"/>
        <end position="101"/>
    </location>
</feature>
<protein>
    <submittedName>
        <fullName evidence="4">Zinc-ribbon domain-containing protein</fullName>
    </submittedName>
</protein>
<dbReference type="STRING" id="1619234.SAMN05421730_1001159"/>
<dbReference type="InterPro" id="IPR026870">
    <property type="entry name" value="Zinc_ribbon_dom"/>
</dbReference>
<reference evidence="4 5" key="1">
    <citation type="submission" date="2016-09" db="EMBL/GenBank/DDBJ databases">
        <authorList>
            <person name="Capua I."/>
            <person name="De Benedictis P."/>
            <person name="Joannis T."/>
            <person name="Lombin L.H."/>
            <person name="Cattoli G."/>
        </authorList>
    </citation>
    <scope>NUCLEOTIDE SEQUENCE [LARGE SCALE GENOMIC DNA]</scope>
    <source>
        <strain evidence="4 5">GluBS11</strain>
    </source>
</reference>
<dbReference type="Pfam" id="PF13290">
    <property type="entry name" value="CHB_HEX_C_1"/>
    <property type="match status" value="2"/>
</dbReference>
<keyword evidence="5" id="KW-1185">Reference proteome</keyword>
<evidence type="ECO:0000256" key="1">
    <source>
        <dbReference type="SAM" id="Phobius"/>
    </source>
</evidence>
<keyword evidence="1" id="KW-0812">Transmembrane</keyword>
<keyword evidence="1" id="KW-0472">Membrane</keyword>
<dbReference type="OrthoDB" id="9802197at2"/>
<accession>A0A1D3TNL7</accession>
<evidence type="ECO:0000313" key="5">
    <source>
        <dbReference type="Proteomes" id="UP000199315"/>
    </source>
</evidence>
<sequence length="388" mass="42431">MFCAKCGTELEEGKLFCPNCGRGVQIVPDYNPMEEVYKKKVAETVGIMTDETKTEKPAAADVHTGGRKTTAKKGREEFSQIAVFVLLIFAGIAVWIVIASVRKGVETENSYQYNLAKAQEHAEGGRYDMAIRYAVKASGLLKSSEDTAAYAEAMEFCGWLYHQNGDMKNAVLSYKYAINADSGCTKACYQLIDIYETEKDYESLSKMAASAEDPEVKEILEKYEAVVPVFSMEEGLYQEPVELTMAAGRGEKIYYTLDGTVPGETSPRYEAAISLPEGTTIVRAVLQNSFGIVGGETAKTYTVAIPSPESPDVVPVSGIYGPGTLIEIEVPEGCRAYYTLDGSEPTAASAEYEGPIPIPEGNHIFSAILVNKYEKISMVAKRSYVRRP</sequence>
<dbReference type="Proteomes" id="UP000199315">
    <property type="component" value="Unassembled WGS sequence"/>
</dbReference>
<dbReference type="SUPFAM" id="SSF48452">
    <property type="entry name" value="TPR-like"/>
    <property type="match status" value="1"/>
</dbReference>
<proteinExistence type="predicted"/>
<feature type="domain" description="GH29D-like beta-sandwich" evidence="3">
    <location>
        <begin position="233"/>
        <end position="286"/>
    </location>
</feature>
<feature type="domain" description="GH29D-like beta-sandwich" evidence="3">
    <location>
        <begin position="315"/>
        <end position="372"/>
    </location>
</feature>
<evidence type="ECO:0000259" key="2">
    <source>
        <dbReference type="Pfam" id="PF13240"/>
    </source>
</evidence>
<keyword evidence="1" id="KW-1133">Transmembrane helix</keyword>
<organism evidence="4 5">
    <name type="scientific">Anaerobium acetethylicum</name>
    <dbReference type="NCBI Taxonomy" id="1619234"/>
    <lineage>
        <taxon>Bacteria</taxon>
        <taxon>Bacillati</taxon>
        <taxon>Bacillota</taxon>
        <taxon>Clostridia</taxon>
        <taxon>Lachnospirales</taxon>
        <taxon>Lachnospiraceae</taxon>
        <taxon>Anaerobium</taxon>
    </lineage>
</organism>
<dbReference type="InterPro" id="IPR059177">
    <property type="entry name" value="GH29D-like_dom"/>
</dbReference>